<dbReference type="InterPro" id="IPR010816">
    <property type="entry name" value="Het-C"/>
</dbReference>
<reference evidence="3" key="1">
    <citation type="submission" date="2020-11" db="EMBL/GenBank/DDBJ databases">
        <authorList>
            <consortium name="DOE Joint Genome Institute"/>
            <person name="Ahrendt S."/>
            <person name="Riley R."/>
            <person name="Andreopoulos W."/>
            <person name="Labutti K."/>
            <person name="Pangilinan J."/>
            <person name="Ruiz-Duenas F.J."/>
            <person name="Barrasa J.M."/>
            <person name="Sanchez-Garcia M."/>
            <person name="Camarero S."/>
            <person name="Miyauchi S."/>
            <person name="Serrano A."/>
            <person name="Linde D."/>
            <person name="Babiker R."/>
            <person name="Drula E."/>
            <person name="Ayuso-Fernandez I."/>
            <person name="Pacheco R."/>
            <person name="Padilla G."/>
            <person name="Ferreira P."/>
            <person name="Barriuso J."/>
            <person name="Kellner H."/>
            <person name="Castanera R."/>
            <person name="Alfaro M."/>
            <person name="Ramirez L."/>
            <person name="Pisabarro A.G."/>
            <person name="Kuo A."/>
            <person name="Tritt A."/>
            <person name="Lipzen A."/>
            <person name="He G."/>
            <person name="Yan M."/>
            <person name="Ng V."/>
            <person name="Cullen D."/>
            <person name="Martin F."/>
            <person name="Rosso M.-N."/>
            <person name="Henrissat B."/>
            <person name="Hibbett D."/>
            <person name="Martinez A.T."/>
            <person name="Grigoriev I.V."/>
        </authorList>
    </citation>
    <scope>NUCLEOTIDE SEQUENCE</scope>
    <source>
        <strain evidence="3">CIRM-BRFM 674</strain>
    </source>
</reference>
<dbReference type="Proteomes" id="UP000807469">
    <property type="component" value="Unassembled WGS sequence"/>
</dbReference>
<feature type="chain" id="PRO_5040124996" evidence="2">
    <location>
        <begin position="22"/>
        <end position="852"/>
    </location>
</feature>
<organism evidence="3 4">
    <name type="scientific">Pholiota conissans</name>
    <dbReference type="NCBI Taxonomy" id="109636"/>
    <lineage>
        <taxon>Eukaryota</taxon>
        <taxon>Fungi</taxon>
        <taxon>Dikarya</taxon>
        <taxon>Basidiomycota</taxon>
        <taxon>Agaricomycotina</taxon>
        <taxon>Agaricomycetes</taxon>
        <taxon>Agaricomycetidae</taxon>
        <taxon>Agaricales</taxon>
        <taxon>Agaricineae</taxon>
        <taxon>Strophariaceae</taxon>
        <taxon>Pholiota</taxon>
    </lineage>
</organism>
<gene>
    <name evidence="3" type="ORF">BDN70DRAFT_871775</name>
</gene>
<comment type="caution">
    <text evidence="3">The sequence shown here is derived from an EMBL/GenBank/DDBJ whole genome shotgun (WGS) entry which is preliminary data.</text>
</comment>
<keyword evidence="4" id="KW-1185">Reference proteome</keyword>
<accession>A0A9P6D6V9</accession>
<feature type="compositionally biased region" description="Gly residues" evidence="1">
    <location>
        <begin position="788"/>
        <end position="822"/>
    </location>
</feature>
<protein>
    <submittedName>
        <fullName evidence="3">Het-C-domain-containing protein</fullName>
    </submittedName>
</protein>
<evidence type="ECO:0000313" key="4">
    <source>
        <dbReference type="Proteomes" id="UP000807469"/>
    </source>
</evidence>
<dbReference type="InterPro" id="IPR052577">
    <property type="entry name" value="VWA7"/>
</dbReference>
<feature type="compositionally biased region" description="Low complexity" evidence="1">
    <location>
        <begin position="823"/>
        <end position="845"/>
    </location>
</feature>
<dbReference type="OrthoDB" id="2506204at2759"/>
<feature type="signal peptide" evidence="2">
    <location>
        <begin position="1"/>
        <end position="21"/>
    </location>
</feature>
<feature type="compositionally biased region" description="Low complexity" evidence="1">
    <location>
        <begin position="728"/>
        <end position="743"/>
    </location>
</feature>
<feature type="region of interest" description="Disordered" evidence="1">
    <location>
        <begin position="620"/>
        <end position="852"/>
    </location>
</feature>
<name>A0A9P6D6V9_9AGAR</name>
<dbReference type="Pfam" id="PF07217">
    <property type="entry name" value="Het-C"/>
    <property type="match status" value="1"/>
</dbReference>
<evidence type="ECO:0000256" key="2">
    <source>
        <dbReference type="SAM" id="SignalP"/>
    </source>
</evidence>
<keyword evidence="2" id="KW-0732">Signal</keyword>
<proteinExistence type="predicted"/>
<feature type="region of interest" description="Disordered" evidence="1">
    <location>
        <begin position="154"/>
        <end position="173"/>
    </location>
</feature>
<dbReference type="AlphaFoldDB" id="A0A9P6D6V9"/>
<dbReference type="PANTHER" id="PTHR14905:SF7">
    <property type="entry name" value="VON WILLEBRAND FACTOR A DOMAIN-CONTAINING PROTEIN 7"/>
    <property type="match status" value="1"/>
</dbReference>
<evidence type="ECO:0000313" key="3">
    <source>
        <dbReference type="EMBL" id="KAF9485078.1"/>
    </source>
</evidence>
<sequence>MARSNTTYLLVLFILFAFCLSQNGVYAFGAGNIPSFAYMEGRAFRHGDIEDILSELIKRGSAAGGGFALASLIGGKGSKFNGLDVKRVYFGNWLRDYSQAVDVASLKKVQLQTIINLCMVLGFMAHGYATHEFEVTADRLGVYLPTEHIDNPKGYAEGEDARQYHPNLRGPVDPRELEIDPRTGMKNYIANEQGHWDTSKALVRRTLERCIHIGRQNRSTGQKQDEYEAFRLLGQSLHTLEDFSAHSNFCELALVSLGHNQVFMHVGDQVRVQAPNGKWVAPIVTGSFGSSDFIHSLLGEATDHLSSASVTDLNKELDKARSKSLSNTRGPGGPSISPGDALRDLLFTLPGGSGSEMSRDLENIERIRAGPAAGGKNPDEMSPQELHAVLWQVLTFRDSVVKKISKTIEKIPGLGPLIEKITDSISVFVFTTLEPFLKPVLKSATSGLQSVSGEVIDNVDQYEVFNDPRASDPTHSFLSKDHFNLILNEPAGQIARIIVKHTVQLVSKAWDDPSVNVHQVTEDILQCLFHPDFHDNNSKIQREMMQCMKDWISKVPNQHTVIQRLGKDAVRNHQNIRLAGEGGPPAAQGSFAENQAHQFQHNLTGYAQANVPGFSQVSSLFNNAGQGRDFPSGGFPGGPAPSPSGQVPTHQSQPPPPMSGQKASYYAGGGSNAPPQPGGPPYGGTQSYGGAPPAPPSGPSYGAPGGGGPQGGYSPAYMSPPPGGGHSFPGAQPSFPGAPSGPSFPGGSGGAPSFPGGPPSFPGAPEGYGAPGGHHGHGHGHGHEHGHGGAPGFPGGPPGGFGGPEGGPGGPGGFGGPPGGAPYGFPQDPYGAPQFPGAPGGNNPPYGGGGGW</sequence>
<feature type="region of interest" description="Disordered" evidence="1">
    <location>
        <begin position="320"/>
        <end position="340"/>
    </location>
</feature>
<evidence type="ECO:0000256" key="1">
    <source>
        <dbReference type="SAM" id="MobiDB-lite"/>
    </source>
</evidence>
<dbReference type="EMBL" id="MU155138">
    <property type="protein sequence ID" value="KAF9485078.1"/>
    <property type="molecule type" value="Genomic_DNA"/>
</dbReference>
<dbReference type="PANTHER" id="PTHR14905">
    <property type="entry name" value="NG37"/>
    <property type="match status" value="1"/>
</dbReference>